<protein>
    <submittedName>
        <fullName evidence="1">Uncharacterized protein</fullName>
    </submittedName>
</protein>
<keyword evidence="2" id="KW-1185">Reference proteome</keyword>
<organism evidence="1 2">
    <name type="scientific">Nocardia vulneris</name>
    <dbReference type="NCBI Taxonomy" id="1141657"/>
    <lineage>
        <taxon>Bacteria</taxon>
        <taxon>Bacillati</taxon>
        <taxon>Actinomycetota</taxon>
        <taxon>Actinomycetes</taxon>
        <taxon>Mycobacteriales</taxon>
        <taxon>Nocardiaceae</taxon>
        <taxon>Nocardia</taxon>
    </lineage>
</organism>
<evidence type="ECO:0000313" key="2">
    <source>
        <dbReference type="Proteomes" id="UP000031364"/>
    </source>
</evidence>
<name>A0ABR4Z6L7_9NOCA</name>
<evidence type="ECO:0000313" key="1">
    <source>
        <dbReference type="EMBL" id="KIA60838.1"/>
    </source>
</evidence>
<sequence>MGSEITVSALVDCASKPAGKDIVHRIDQVEVPIAATGQCQHNDTICPECSWAWQLEYLFVETLPWERDTR</sequence>
<reference evidence="1 2" key="1">
    <citation type="journal article" date="2014" name="Int. J. Syst. Evol. Microbiol.">
        <title>Nocardia vulneris sp. nov., isolated from wounds of human patients in North America.</title>
        <authorList>
            <person name="Lasker B.A."/>
            <person name="Bell M."/>
            <person name="Klenk H.P."/>
            <person name="Sproer C."/>
            <person name="Schumann C."/>
            <person name="Schumann P."/>
            <person name="Brown J.M."/>
        </authorList>
    </citation>
    <scope>NUCLEOTIDE SEQUENCE [LARGE SCALE GENOMIC DNA]</scope>
    <source>
        <strain evidence="1 2">W9851</strain>
    </source>
</reference>
<comment type="caution">
    <text evidence="1">The sequence shown here is derived from an EMBL/GenBank/DDBJ whole genome shotgun (WGS) entry which is preliminary data.</text>
</comment>
<dbReference type="EMBL" id="JNFP01000058">
    <property type="protein sequence ID" value="KIA60838.1"/>
    <property type="molecule type" value="Genomic_DNA"/>
</dbReference>
<accession>A0ABR4Z6L7</accession>
<dbReference type="RefSeq" id="WP_043679066.1">
    <property type="nucleotide sequence ID" value="NZ_BDCI01000048.1"/>
</dbReference>
<gene>
    <name evidence="1" type="ORF">FG87_34720</name>
</gene>
<proteinExistence type="predicted"/>
<dbReference type="Proteomes" id="UP000031364">
    <property type="component" value="Unassembled WGS sequence"/>
</dbReference>